<name>A0ABR4E2D6_9PEZI</name>
<accession>A0ABR4E2D6</accession>
<dbReference type="EMBL" id="JBAWTH010000110">
    <property type="protein sequence ID" value="KAL2276592.1"/>
    <property type="molecule type" value="Genomic_DNA"/>
</dbReference>
<gene>
    <name evidence="3" type="ORF">FJTKL_00764</name>
</gene>
<evidence type="ECO:0000256" key="2">
    <source>
        <dbReference type="SAM" id="Phobius"/>
    </source>
</evidence>
<feature type="region of interest" description="Disordered" evidence="1">
    <location>
        <begin position="42"/>
        <end position="64"/>
    </location>
</feature>
<keyword evidence="2" id="KW-1133">Transmembrane helix</keyword>
<comment type="caution">
    <text evidence="3">The sequence shown here is derived from an EMBL/GenBank/DDBJ whole genome shotgun (WGS) entry which is preliminary data.</text>
</comment>
<evidence type="ECO:0000313" key="4">
    <source>
        <dbReference type="Proteomes" id="UP001600888"/>
    </source>
</evidence>
<keyword evidence="2" id="KW-0812">Transmembrane</keyword>
<protein>
    <submittedName>
        <fullName evidence="3">Uncharacterized protein</fullName>
    </submittedName>
</protein>
<feature type="transmembrane region" description="Helical" evidence="2">
    <location>
        <begin position="88"/>
        <end position="106"/>
    </location>
</feature>
<organism evidence="3 4">
    <name type="scientific">Diaporthe vaccinii</name>
    <dbReference type="NCBI Taxonomy" id="105482"/>
    <lineage>
        <taxon>Eukaryota</taxon>
        <taxon>Fungi</taxon>
        <taxon>Dikarya</taxon>
        <taxon>Ascomycota</taxon>
        <taxon>Pezizomycotina</taxon>
        <taxon>Sordariomycetes</taxon>
        <taxon>Sordariomycetidae</taxon>
        <taxon>Diaporthales</taxon>
        <taxon>Diaporthaceae</taxon>
        <taxon>Diaporthe</taxon>
        <taxon>Diaporthe eres species complex</taxon>
    </lineage>
</organism>
<evidence type="ECO:0000313" key="3">
    <source>
        <dbReference type="EMBL" id="KAL2276592.1"/>
    </source>
</evidence>
<proteinExistence type="predicted"/>
<sequence length="107" mass="11555">MGNVRCVGIGILLYLRSIIVSTSNLTDSTLLTLPPPLFDTSPPSTSLSTMANKKSSGAEITEAERNDPNAAWEATITKGMKETESEMFLQWISIIMIGVAVAGYLYL</sequence>
<reference evidence="3 4" key="1">
    <citation type="submission" date="2024-03" db="EMBL/GenBank/DDBJ databases">
        <title>A high-quality draft genome sequence of Diaporthe vaccinii, a causative agent of upright dieback and viscid rot disease in cranberry plants.</title>
        <authorList>
            <person name="Sarrasin M."/>
            <person name="Lang B.F."/>
            <person name="Burger G."/>
        </authorList>
    </citation>
    <scope>NUCLEOTIDE SEQUENCE [LARGE SCALE GENOMIC DNA]</scope>
    <source>
        <strain evidence="3 4">IS7</strain>
    </source>
</reference>
<evidence type="ECO:0000256" key="1">
    <source>
        <dbReference type="SAM" id="MobiDB-lite"/>
    </source>
</evidence>
<keyword evidence="2" id="KW-0472">Membrane</keyword>
<keyword evidence="4" id="KW-1185">Reference proteome</keyword>
<dbReference type="Proteomes" id="UP001600888">
    <property type="component" value="Unassembled WGS sequence"/>
</dbReference>